<protein>
    <submittedName>
        <fullName evidence="2">Uncharacterized protein</fullName>
    </submittedName>
</protein>
<keyword evidence="3" id="KW-1185">Reference proteome</keyword>
<feature type="region of interest" description="Disordered" evidence="1">
    <location>
        <begin position="1"/>
        <end position="54"/>
    </location>
</feature>
<feature type="compositionally biased region" description="Polar residues" evidence="1">
    <location>
        <begin position="7"/>
        <end position="25"/>
    </location>
</feature>
<accession>A0A9Q1EL68</accession>
<evidence type="ECO:0000313" key="2">
    <source>
        <dbReference type="EMBL" id="KAJ8340835.1"/>
    </source>
</evidence>
<organism evidence="2 3">
    <name type="scientific">Synaphobranchus kaupii</name>
    <name type="common">Kaup's arrowtooth eel</name>
    <dbReference type="NCBI Taxonomy" id="118154"/>
    <lineage>
        <taxon>Eukaryota</taxon>
        <taxon>Metazoa</taxon>
        <taxon>Chordata</taxon>
        <taxon>Craniata</taxon>
        <taxon>Vertebrata</taxon>
        <taxon>Euteleostomi</taxon>
        <taxon>Actinopterygii</taxon>
        <taxon>Neopterygii</taxon>
        <taxon>Teleostei</taxon>
        <taxon>Anguilliformes</taxon>
        <taxon>Synaphobranchidae</taxon>
        <taxon>Synaphobranchus</taxon>
    </lineage>
</organism>
<proteinExistence type="predicted"/>
<name>A0A9Q1EL68_SYNKA</name>
<reference evidence="2" key="1">
    <citation type="journal article" date="2023" name="Science">
        <title>Genome structures resolve the early diversification of teleost fishes.</title>
        <authorList>
            <person name="Parey E."/>
            <person name="Louis A."/>
            <person name="Montfort J."/>
            <person name="Bouchez O."/>
            <person name="Roques C."/>
            <person name="Iampietro C."/>
            <person name="Lluch J."/>
            <person name="Castinel A."/>
            <person name="Donnadieu C."/>
            <person name="Desvignes T."/>
            <person name="Floi Bucao C."/>
            <person name="Jouanno E."/>
            <person name="Wen M."/>
            <person name="Mejri S."/>
            <person name="Dirks R."/>
            <person name="Jansen H."/>
            <person name="Henkel C."/>
            <person name="Chen W.J."/>
            <person name="Zahm M."/>
            <person name="Cabau C."/>
            <person name="Klopp C."/>
            <person name="Thompson A.W."/>
            <person name="Robinson-Rechavi M."/>
            <person name="Braasch I."/>
            <person name="Lecointre G."/>
            <person name="Bobe J."/>
            <person name="Postlethwait J.H."/>
            <person name="Berthelot C."/>
            <person name="Roest Crollius H."/>
            <person name="Guiguen Y."/>
        </authorList>
    </citation>
    <scope>NUCLEOTIDE SEQUENCE</scope>
    <source>
        <strain evidence="2">WJC10195</strain>
    </source>
</reference>
<dbReference type="EMBL" id="JAINUF010000015">
    <property type="protein sequence ID" value="KAJ8340835.1"/>
    <property type="molecule type" value="Genomic_DNA"/>
</dbReference>
<evidence type="ECO:0000313" key="3">
    <source>
        <dbReference type="Proteomes" id="UP001152622"/>
    </source>
</evidence>
<dbReference type="AlphaFoldDB" id="A0A9Q1EL68"/>
<evidence type="ECO:0000256" key="1">
    <source>
        <dbReference type="SAM" id="MobiDB-lite"/>
    </source>
</evidence>
<comment type="caution">
    <text evidence="2">The sequence shown here is derived from an EMBL/GenBank/DDBJ whole genome shotgun (WGS) entry which is preliminary data.</text>
</comment>
<dbReference type="Proteomes" id="UP001152622">
    <property type="component" value="Chromosome 15"/>
</dbReference>
<sequence length="100" mass="11098">MRPVQLLNKQTAQTADGHRQAQSGPHGNRTCARKHRNFPHRRTRRSGPAGMRSCGGSRVVMGRCGGAQPDLARFPWKRNSRLYLLSPARQGKHQGGVVTM</sequence>
<feature type="compositionally biased region" description="Basic residues" evidence="1">
    <location>
        <begin position="31"/>
        <end position="45"/>
    </location>
</feature>
<gene>
    <name evidence="2" type="ORF">SKAU_G00331260</name>
</gene>